<keyword evidence="8 13" id="KW-0067">ATP-binding</keyword>
<dbReference type="Gene3D" id="3.40.50.300">
    <property type="entry name" value="P-loop containing nucleotide triphosphate hydrolases"/>
    <property type="match status" value="1"/>
</dbReference>
<dbReference type="AlphaFoldDB" id="A0A4R6VFS8"/>
<evidence type="ECO:0000256" key="14">
    <source>
        <dbReference type="RuleBase" id="RU000578"/>
    </source>
</evidence>
<dbReference type="InterPro" id="IPR001238">
    <property type="entry name" value="DNA-binding_RecF"/>
</dbReference>
<keyword evidence="4 13" id="KW-0963">Cytoplasm</keyword>
<evidence type="ECO:0000256" key="4">
    <source>
        <dbReference type="ARBA" id="ARBA00022490"/>
    </source>
</evidence>
<evidence type="ECO:0000256" key="10">
    <source>
        <dbReference type="ARBA" id="ARBA00023204"/>
    </source>
</evidence>
<dbReference type="GO" id="GO:0006302">
    <property type="term" value="P:double-strand break repair"/>
    <property type="evidence" value="ECO:0007669"/>
    <property type="project" value="TreeGrafter"/>
</dbReference>
<dbReference type="EMBL" id="SNYQ01000012">
    <property type="protein sequence ID" value="TDQ56300.1"/>
    <property type="molecule type" value="Genomic_DNA"/>
</dbReference>
<proteinExistence type="inferred from homology"/>
<keyword evidence="11 13" id="KW-0742">SOS response</keyword>
<name>A0A4R6VFS8_9PAST</name>
<dbReference type="GO" id="GO:0009432">
    <property type="term" value="P:SOS response"/>
    <property type="evidence" value="ECO:0007669"/>
    <property type="project" value="UniProtKB-UniRule"/>
</dbReference>
<dbReference type="InterPro" id="IPR027417">
    <property type="entry name" value="P-loop_NTPase"/>
</dbReference>
<evidence type="ECO:0000256" key="5">
    <source>
        <dbReference type="ARBA" id="ARBA00022705"/>
    </source>
</evidence>
<dbReference type="SUPFAM" id="SSF52540">
    <property type="entry name" value="P-loop containing nucleoside triphosphate hydrolases"/>
    <property type="match status" value="1"/>
</dbReference>
<evidence type="ECO:0000256" key="1">
    <source>
        <dbReference type="ARBA" id="ARBA00004496"/>
    </source>
</evidence>
<dbReference type="GO" id="GO:0005737">
    <property type="term" value="C:cytoplasm"/>
    <property type="evidence" value="ECO:0007669"/>
    <property type="project" value="UniProtKB-SubCell"/>
</dbReference>
<dbReference type="GO" id="GO:0000731">
    <property type="term" value="P:DNA synthesis involved in DNA repair"/>
    <property type="evidence" value="ECO:0007669"/>
    <property type="project" value="TreeGrafter"/>
</dbReference>
<feature type="binding site" evidence="13">
    <location>
        <begin position="55"/>
        <end position="62"/>
    </location>
    <ligand>
        <name>ATP</name>
        <dbReference type="ChEBI" id="CHEBI:30616"/>
    </ligand>
</feature>
<comment type="subcellular location">
    <subcellularLocation>
        <location evidence="1 13 14">Cytoplasm</location>
    </subcellularLocation>
</comment>
<sequence length="386" mass="44567">MRNTSLCRCAYKKLGSKPPHFLIDVMAISRLIIENFRNLAAVDLEFDHGFNFLVGDNGSGKTSLLESLFYLGHGRSFKSTVTTRIIRYDQPHFILHGQIREQRHQWSVGLQKLRKEGNTIVKINGEDGNKISDLAHLLPMQIITPDGLNLLNGGPAYRRAFLDWGLFHHQPEFHAAWSGLNRLLKQRNAALQQNYDYAALKIWDMELAKLAHQVSRWRADYAEALRTEIEKTCRLFLPETEISIGFYQGWEKDRDYAQLLEHNFERDKAIGYTVSGPQKADFRFRANNLPVEDVLSRGQLKLLMCALRLAQGEHLMQQKNRHCIFLIDDFASELDENKRQLLAERLRNSQSQVFVTAITPSHLRQMQPEKSQIFKVDKGTIKPLEN</sequence>
<evidence type="ECO:0000259" key="15">
    <source>
        <dbReference type="Pfam" id="PF02463"/>
    </source>
</evidence>
<dbReference type="PANTHER" id="PTHR32182">
    <property type="entry name" value="DNA REPLICATION AND REPAIR PROTEIN RECF"/>
    <property type="match status" value="1"/>
</dbReference>
<dbReference type="FunFam" id="1.20.1050.90:FF:000001">
    <property type="entry name" value="DNA replication and repair protein RecF"/>
    <property type="match status" value="1"/>
</dbReference>
<dbReference type="PROSITE" id="PS00617">
    <property type="entry name" value="RECF_1"/>
    <property type="match status" value="1"/>
</dbReference>
<evidence type="ECO:0000256" key="11">
    <source>
        <dbReference type="ARBA" id="ARBA00023236"/>
    </source>
</evidence>
<dbReference type="Gene3D" id="1.20.1050.90">
    <property type="entry name" value="RecF/RecN/SMC, N-terminal domain"/>
    <property type="match status" value="1"/>
</dbReference>
<evidence type="ECO:0000313" key="16">
    <source>
        <dbReference type="EMBL" id="TDQ56300.1"/>
    </source>
</evidence>
<dbReference type="GO" id="GO:0006260">
    <property type="term" value="P:DNA replication"/>
    <property type="evidence" value="ECO:0007669"/>
    <property type="project" value="UniProtKB-UniRule"/>
</dbReference>
<evidence type="ECO:0000313" key="17">
    <source>
        <dbReference type="Proteomes" id="UP000295657"/>
    </source>
</evidence>
<protein>
    <recommendedName>
        <fullName evidence="3 13">DNA replication and repair protein RecF</fullName>
    </recommendedName>
</protein>
<dbReference type="InterPro" id="IPR003395">
    <property type="entry name" value="RecF/RecN/SMC_N"/>
</dbReference>
<evidence type="ECO:0000256" key="2">
    <source>
        <dbReference type="ARBA" id="ARBA00008016"/>
    </source>
</evidence>
<evidence type="ECO:0000256" key="3">
    <source>
        <dbReference type="ARBA" id="ARBA00020170"/>
    </source>
</evidence>
<comment type="similarity">
    <text evidence="2 13 14">Belongs to the RecF family.</text>
</comment>
<dbReference type="GO" id="GO:0003697">
    <property type="term" value="F:single-stranded DNA binding"/>
    <property type="evidence" value="ECO:0007669"/>
    <property type="project" value="UniProtKB-UniRule"/>
</dbReference>
<keyword evidence="17" id="KW-1185">Reference proteome</keyword>
<evidence type="ECO:0000256" key="9">
    <source>
        <dbReference type="ARBA" id="ARBA00023125"/>
    </source>
</evidence>
<reference evidence="16 17" key="1">
    <citation type="submission" date="2019-03" db="EMBL/GenBank/DDBJ databases">
        <title>Genomic Encyclopedia of Type Strains, Phase IV (KMG-IV): sequencing the most valuable type-strain genomes for metagenomic binning, comparative biology and taxonomic classification.</title>
        <authorList>
            <person name="Goeker M."/>
        </authorList>
    </citation>
    <scope>NUCLEOTIDE SEQUENCE [LARGE SCALE GENOMIC DNA]</scope>
    <source>
        <strain evidence="16 17">DSM 28403</strain>
    </source>
</reference>
<keyword evidence="9 13" id="KW-0238">DNA-binding</keyword>
<dbReference type="NCBIfam" id="TIGR00611">
    <property type="entry name" value="recf"/>
    <property type="match status" value="1"/>
</dbReference>
<evidence type="ECO:0000256" key="13">
    <source>
        <dbReference type="HAMAP-Rule" id="MF_00365"/>
    </source>
</evidence>
<dbReference type="GO" id="GO:0005524">
    <property type="term" value="F:ATP binding"/>
    <property type="evidence" value="ECO:0007669"/>
    <property type="project" value="UniProtKB-UniRule"/>
</dbReference>
<comment type="function">
    <text evidence="12 13 14">The RecF protein is involved in DNA metabolism; it is required for DNA replication and normal SOS inducibility. RecF binds preferentially to single-stranded, linear DNA. It also seems to bind ATP.</text>
</comment>
<dbReference type="Pfam" id="PF02463">
    <property type="entry name" value="SMC_N"/>
    <property type="match status" value="1"/>
</dbReference>
<dbReference type="PROSITE" id="PS00618">
    <property type="entry name" value="RECF_2"/>
    <property type="match status" value="1"/>
</dbReference>
<feature type="domain" description="RecF/RecN/SMC N-terminal" evidence="15">
    <location>
        <begin position="28"/>
        <end position="381"/>
    </location>
</feature>
<evidence type="ECO:0000256" key="7">
    <source>
        <dbReference type="ARBA" id="ARBA00022763"/>
    </source>
</evidence>
<keyword evidence="6 13" id="KW-0547">Nucleotide-binding</keyword>
<evidence type="ECO:0000256" key="8">
    <source>
        <dbReference type="ARBA" id="ARBA00022840"/>
    </source>
</evidence>
<dbReference type="InterPro" id="IPR042174">
    <property type="entry name" value="RecF_2"/>
</dbReference>
<keyword evidence="10 13" id="KW-0234">DNA repair</keyword>
<dbReference type="Proteomes" id="UP000295657">
    <property type="component" value="Unassembled WGS sequence"/>
</dbReference>
<dbReference type="InterPro" id="IPR018078">
    <property type="entry name" value="DNA-binding_RecF_CS"/>
</dbReference>
<accession>A0A4R6VFS8</accession>
<comment type="caution">
    <text evidence="16">The sequence shown here is derived from an EMBL/GenBank/DDBJ whole genome shotgun (WGS) entry which is preliminary data.</text>
</comment>
<keyword evidence="7 13" id="KW-0227">DNA damage</keyword>
<organism evidence="16 17">
    <name type="scientific">Mesocricetibacter intestinalis</name>
    <dbReference type="NCBI Taxonomy" id="1521930"/>
    <lineage>
        <taxon>Bacteria</taxon>
        <taxon>Pseudomonadati</taxon>
        <taxon>Pseudomonadota</taxon>
        <taxon>Gammaproteobacteria</taxon>
        <taxon>Pasteurellales</taxon>
        <taxon>Pasteurellaceae</taxon>
        <taxon>Mesocricetibacter</taxon>
    </lineage>
</organism>
<evidence type="ECO:0000256" key="6">
    <source>
        <dbReference type="ARBA" id="ARBA00022741"/>
    </source>
</evidence>
<keyword evidence="5 13" id="KW-0235">DNA replication</keyword>
<gene>
    <name evidence="13" type="primary">recF</name>
    <name evidence="16" type="ORF">EDC45_1995</name>
</gene>
<dbReference type="HAMAP" id="MF_00365">
    <property type="entry name" value="RecF"/>
    <property type="match status" value="1"/>
</dbReference>
<evidence type="ECO:0000256" key="12">
    <source>
        <dbReference type="ARBA" id="ARBA00025401"/>
    </source>
</evidence>
<dbReference type="PANTHER" id="PTHR32182:SF0">
    <property type="entry name" value="DNA REPLICATION AND REPAIR PROTEIN RECF"/>
    <property type="match status" value="1"/>
</dbReference>